<dbReference type="AlphaFoldDB" id="A0A916UHX5"/>
<proteinExistence type="predicted"/>
<organism evidence="1 2">
    <name type="scientific">Pedobacter quisquiliarum</name>
    <dbReference type="NCBI Taxonomy" id="1834438"/>
    <lineage>
        <taxon>Bacteria</taxon>
        <taxon>Pseudomonadati</taxon>
        <taxon>Bacteroidota</taxon>
        <taxon>Sphingobacteriia</taxon>
        <taxon>Sphingobacteriales</taxon>
        <taxon>Sphingobacteriaceae</taxon>
        <taxon>Pedobacter</taxon>
    </lineage>
</organism>
<accession>A0A916UHX5</accession>
<gene>
    <name evidence="1" type="ORF">GCM10011387_29030</name>
</gene>
<evidence type="ECO:0000313" key="2">
    <source>
        <dbReference type="Proteomes" id="UP000651668"/>
    </source>
</evidence>
<reference evidence="1" key="1">
    <citation type="journal article" date="2014" name="Int. J. Syst. Evol. Microbiol.">
        <title>Complete genome sequence of Corynebacterium casei LMG S-19264T (=DSM 44701T), isolated from a smear-ripened cheese.</title>
        <authorList>
            <consortium name="US DOE Joint Genome Institute (JGI-PGF)"/>
            <person name="Walter F."/>
            <person name="Albersmeier A."/>
            <person name="Kalinowski J."/>
            <person name="Ruckert C."/>
        </authorList>
    </citation>
    <scope>NUCLEOTIDE SEQUENCE</scope>
    <source>
        <strain evidence="1">CGMCC 1.15343</strain>
    </source>
</reference>
<dbReference type="EMBL" id="BMIL01000011">
    <property type="protein sequence ID" value="GGC73666.1"/>
    <property type="molecule type" value="Genomic_DNA"/>
</dbReference>
<name>A0A916UHX5_9SPHI</name>
<keyword evidence="2" id="KW-1185">Reference proteome</keyword>
<sequence>MFFLVYGCSRPNELKVLESSSASYIAVAGPDTATLALSIKGSTFKGRCAINFAGRFIDSGEVRGLVRGDSLLGDFHYLHYGLEWKRVAFALLKDGDRLAMGEGGQGEYFNIPYFKPEELRFDSVRFVFQKIENP</sequence>
<evidence type="ECO:0000313" key="1">
    <source>
        <dbReference type="EMBL" id="GGC73666.1"/>
    </source>
</evidence>
<protein>
    <submittedName>
        <fullName evidence="1">Uncharacterized protein</fullName>
    </submittedName>
</protein>
<dbReference type="Proteomes" id="UP000651668">
    <property type="component" value="Unassembled WGS sequence"/>
</dbReference>
<reference evidence="1" key="2">
    <citation type="submission" date="2020-09" db="EMBL/GenBank/DDBJ databases">
        <authorList>
            <person name="Sun Q."/>
            <person name="Zhou Y."/>
        </authorList>
    </citation>
    <scope>NUCLEOTIDE SEQUENCE</scope>
    <source>
        <strain evidence="1">CGMCC 1.15343</strain>
    </source>
</reference>
<comment type="caution">
    <text evidence="1">The sequence shown here is derived from an EMBL/GenBank/DDBJ whole genome shotgun (WGS) entry which is preliminary data.</text>
</comment>